<protein>
    <submittedName>
        <fullName evidence="2">Uncharacterized protein</fullName>
    </submittedName>
</protein>
<feature type="region of interest" description="Disordered" evidence="1">
    <location>
        <begin position="1"/>
        <end position="46"/>
    </location>
</feature>
<organism evidence="2 3">
    <name type="scientific">Eschrichtius robustus</name>
    <name type="common">California gray whale</name>
    <name type="synonym">Eschrichtius gibbosus</name>
    <dbReference type="NCBI Taxonomy" id="9764"/>
    <lineage>
        <taxon>Eukaryota</taxon>
        <taxon>Metazoa</taxon>
        <taxon>Chordata</taxon>
        <taxon>Craniata</taxon>
        <taxon>Vertebrata</taxon>
        <taxon>Euteleostomi</taxon>
        <taxon>Mammalia</taxon>
        <taxon>Eutheria</taxon>
        <taxon>Laurasiatheria</taxon>
        <taxon>Artiodactyla</taxon>
        <taxon>Whippomorpha</taxon>
        <taxon>Cetacea</taxon>
        <taxon>Mysticeti</taxon>
        <taxon>Eschrichtiidae</taxon>
        <taxon>Eschrichtius</taxon>
    </lineage>
</organism>
<comment type="caution">
    <text evidence="2">The sequence shown here is derived from an EMBL/GenBank/DDBJ whole genome shotgun (WGS) entry which is preliminary data.</text>
</comment>
<gene>
    <name evidence="2" type="ORF">J1605_013341</name>
</gene>
<dbReference type="Proteomes" id="UP001159641">
    <property type="component" value="Unassembled WGS sequence"/>
</dbReference>
<feature type="compositionally biased region" description="Low complexity" evidence="1">
    <location>
        <begin position="11"/>
        <end position="21"/>
    </location>
</feature>
<name>A0AB34GG88_ESCRO</name>
<evidence type="ECO:0000313" key="2">
    <source>
        <dbReference type="EMBL" id="KAJ8778664.1"/>
    </source>
</evidence>
<reference evidence="2 3" key="1">
    <citation type="submission" date="2022-11" db="EMBL/GenBank/DDBJ databases">
        <title>Whole genome sequence of Eschrichtius robustus ER-17-0199.</title>
        <authorList>
            <person name="Bruniche-Olsen A."/>
            <person name="Black A.N."/>
            <person name="Fields C.J."/>
            <person name="Walden K."/>
            <person name="Dewoody J.A."/>
        </authorList>
    </citation>
    <scope>NUCLEOTIDE SEQUENCE [LARGE SCALE GENOMIC DNA]</scope>
    <source>
        <strain evidence="2">ER-17-0199</strain>
        <tissue evidence="2">Blubber</tissue>
    </source>
</reference>
<evidence type="ECO:0000313" key="3">
    <source>
        <dbReference type="Proteomes" id="UP001159641"/>
    </source>
</evidence>
<proteinExistence type="predicted"/>
<accession>A0AB34GG88</accession>
<sequence length="119" mass="12913">MSPLLQERAEGGAAEGEPAPRLQLPRERSRAHVRGGGGINRSRNGRGWLRSELPGRGLELPGRVHAPEAEGWCCCAARAGRRILPAGPRGPALLPTGVWDEHIPCALKDFLLREGREKD</sequence>
<dbReference type="AlphaFoldDB" id="A0AB34GG88"/>
<evidence type="ECO:0000256" key="1">
    <source>
        <dbReference type="SAM" id="MobiDB-lite"/>
    </source>
</evidence>
<keyword evidence="3" id="KW-1185">Reference proteome</keyword>
<dbReference type="EMBL" id="JAIQCJ010002240">
    <property type="protein sequence ID" value="KAJ8778664.1"/>
    <property type="molecule type" value="Genomic_DNA"/>
</dbReference>